<keyword evidence="10 12" id="KW-0456">Lyase</keyword>
<evidence type="ECO:0000313" key="16">
    <source>
        <dbReference type="Proteomes" id="UP000075799"/>
    </source>
</evidence>
<comment type="function">
    <text evidence="12">DNA repair enzyme that has both DNA N-glycosylase activity and AP-lyase activity. The DNA N-glycosylase activity releases various damaged pyrimidines from DNA by cleaving the N-glycosidic bond, leaving an AP (apurinic/apyrimidinic) site. The AP-lyase activity cleaves the phosphodiester bond 3' to the AP site by a beta-elimination, leaving a 3'-terminal unsaturated sugar and a product with a terminal 5'-phosphate.</text>
</comment>
<dbReference type="Proteomes" id="UP000075799">
    <property type="component" value="Unassembled WGS sequence"/>
</dbReference>
<dbReference type="HAMAP" id="MF_00942">
    <property type="entry name" value="Nth"/>
    <property type="match status" value="1"/>
</dbReference>
<feature type="binding site" evidence="12">
    <location>
        <position position="225"/>
    </location>
    <ligand>
        <name>[4Fe-4S] cluster</name>
        <dbReference type="ChEBI" id="CHEBI:49883"/>
    </ligand>
</feature>
<keyword evidence="8 12" id="KW-0238">DNA-binding</keyword>
<dbReference type="PROSITE" id="PS01155">
    <property type="entry name" value="ENDONUCLEASE_III_2"/>
    <property type="match status" value="1"/>
</dbReference>
<dbReference type="InterPro" id="IPR003265">
    <property type="entry name" value="HhH-GPD_domain"/>
</dbReference>
<comment type="similarity">
    <text evidence="1 12">Belongs to the Nth/MutY family.</text>
</comment>
<dbReference type="GO" id="GO:0140078">
    <property type="term" value="F:class I DNA-(apurinic or apyrimidinic site) endonuclease activity"/>
    <property type="evidence" value="ECO:0007669"/>
    <property type="project" value="UniProtKB-EC"/>
</dbReference>
<dbReference type="InterPro" id="IPR023170">
    <property type="entry name" value="HhH_base_excis_C"/>
</dbReference>
<evidence type="ECO:0000256" key="7">
    <source>
        <dbReference type="ARBA" id="ARBA00023014"/>
    </source>
</evidence>
<dbReference type="FunFam" id="1.10.340.30:FF:000001">
    <property type="entry name" value="Endonuclease III"/>
    <property type="match status" value="1"/>
</dbReference>
<feature type="region of interest" description="Disordered" evidence="13">
    <location>
        <begin position="1"/>
        <end position="21"/>
    </location>
</feature>
<evidence type="ECO:0000256" key="1">
    <source>
        <dbReference type="ARBA" id="ARBA00008343"/>
    </source>
</evidence>
<evidence type="ECO:0000256" key="10">
    <source>
        <dbReference type="ARBA" id="ARBA00023239"/>
    </source>
</evidence>
<dbReference type="Gene3D" id="1.10.1670.10">
    <property type="entry name" value="Helix-hairpin-Helix base-excision DNA repair enzymes (C-terminal)"/>
    <property type="match status" value="1"/>
</dbReference>
<dbReference type="RefSeq" id="WP_063206312.1">
    <property type="nucleotide sequence ID" value="NZ_LUKD01000001.1"/>
</dbReference>
<dbReference type="Pfam" id="PF00730">
    <property type="entry name" value="HhH-GPD"/>
    <property type="match status" value="1"/>
</dbReference>
<dbReference type="OrthoDB" id="9807750at2"/>
<dbReference type="InterPro" id="IPR000445">
    <property type="entry name" value="HhH_motif"/>
</dbReference>
<dbReference type="Pfam" id="PF00633">
    <property type="entry name" value="HHH"/>
    <property type="match status" value="1"/>
</dbReference>
<keyword evidence="5 12" id="KW-0378">Hydrolase</keyword>
<evidence type="ECO:0000256" key="6">
    <source>
        <dbReference type="ARBA" id="ARBA00023004"/>
    </source>
</evidence>
<dbReference type="SMART" id="SM00478">
    <property type="entry name" value="ENDO3c"/>
    <property type="match status" value="1"/>
</dbReference>
<keyword evidence="11 12" id="KW-0326">Glycosidase</keyword>
<dbReference type="PANTHER" id="PTHR10359">
    <property type="entry name" value="A/G-SPECIFIC ADENINE GLYCOSYLASE/ENDONUCLEASE III"/>
    <property type="match status" value="1"/>
</dbReference>
<dbReference type="NCBIfam" id="TIGR01083">
    <property type="entry name" value="nth"/>
    <property type="match status" value="1"/>
</dbReference>
<evidence type="ECO:0000313" key="15">
    <source>
        <dbReference type="EMBL" id="KYG69420.1"/>
    </source>
</evidence>
<evidence type="ECO:0000256" key="11">
    <source>
        <dbReference type="ARBA" id="ARBA00023295"/>
    </source>
</evidence>
<sequence length="236" mass="26069">MTVTNKKTVKKPVKAAKAPASKKASSAKKAAPLLATLALFKRYYPDAHCALNFTNPFELLVATVLSAQCTDERVNMVTPALFKKYPTPQKMAKAPVEDIEQLIRSTGFFKNKANNLKQAAIQLTEKHKSEIPQNLEALVELPGVGRKTANVVLGNAFGIASGIVVDTHVTRLSYRLGWTQTDNAVLIEKELVKHVPEEDWVMFSHYLISHGRAICKARKPDCSHCFLEETCPKKGV</sequence>
<dbReference type="GO" id="GO:0046872">
    <property type="term" value="F:metal ion binding"/>
    <property type="evidence" value="ECO:0007669"/>
    <property type="project" value="UniProtKB-KW"/>
</dbReference>
<evidence type="ECO:0000256" key="13">
    <source>
        <dbReference type="SAM" id="MobiDB-lite"/>
    </source>
</evidence>
<feature type="binding site" evidence="12">
    <location>
        <position position="222"/>
    </location>
    <ligand>
        <name>[4Fe-4S] cluster</name>
        <dbReference type="ChEBI" id="CHEBI:49883"/>
    </ligand>
</feature>
<dbReference type="PIRSF" id="PIRSF001435">
    <property type="entry name" value="Nth"/>
    <property type="match status" value="1"/>
</dbReference>
<comment type="cofactor">
    <cofactor evidence="12">
        <name>[4Fe-4S] cluster</name>
        <dbReference type="ChEBI" id="CHEBI:49883"/>
    </cofactor>
    <text evidence="12">Binds 1 [4Fe-4S] cluster.</text>
</comment>
<dbReference type="InterPro" id="IPR004036">
    <property type="entry name" value="Endonuclease-III-like_CS2"/>
</dbReference>
<dbReference type="GO" id="GO:0003677">
    <property type="term" value="F:DNA binding"/>
    <property type="evidence" value="ECO:0007669"/>
    <property type="project" value="UniProtKB-UniRule"/>
</dbReference>
<keyword evidence="3 12" id="KW-0479">Metal-binding</keyword>
<keyword evidence="4 12" id="KW-0227">DNA damage</keyword>
<comment type="caution">
    <text evidence="15">The sequence shown here is derived from an EMBL/GenBank/DDBJ whole genome shotgun (WGS) entry which is preliminary data.</text>
</comment>
<organism evidence="15 16">
    <name type="scientific">Bdellovibrio bacteriovorus</name>
    <dbReference type="NCBI Taxonomy" id="959"/>
    <lineage>
        <taxon>Bacteria</taxon>
        <taxon>Pseudomonadati</taxon>
        <taxon>Bdellovibrionota</taxon>
        <taxon>Bdellovibrionia</taxon>
        <taxon>Bdellovibrionales</taxon>
        <taxon>Pseudobdellovibrionaceae</taxon>
        <taxon>Bdellovibrio</taxon>
    </lineage>
</organism>
<dbReference type="PANTHER" id="PTHR10359:SF18">
    <property type="entry name" value="ENDONUCLEASE III"/>
    <property type="match status" value="1"/>
</dbReference>
<feature type="domain" description="HhH-GPD" evidence="14">
    <location>
        <begin position="65"/>
        <end position="213"/>
    </location>
</feature>
<feature type="binding site" evidence="12">
    <location>
        <position position="231"/>
    </location>
    <ligand>
        <name>[4Fe-4S] cluster</name>
        <dbReference type="ChEBI" id="CHEBI:49883"/>
    </ligand>
</feature>
<accession>A0A162H197</accession>
<dbReference type="EMBL" id="LUKD01000001">
    <property type="protein sequence ID" value="KYG69420.1"/>
    <property type="molecule type" value="Genomic_DNA"/>
</dbReference>
<dbReference type="SUPFAM" id="SSF48150">
    <property type="entry name" value="DNA-glycosylase"/>
    <property type="match status" value="1"/>
</dbReference>
<keyword evidence="15" id="KW-0540">Nuclease</keyword>
<keyword evidence="2 12" id="KW-0004">4Fe-4S</keyword>
<evidence type="ECO:0000259" key="14">
    <source>
        <dbReference type="SMART" id="SM00478"/>
    </source>
</evidence>
<dbReference type="AlphaFoldDB" id="A0A162H197"/>
<dbReference type="SMART" id="SM00525">
    <property type="entry name" value="FES"/>
    <property type="match status" value="1"/>
</dbReference>
<gene>
    <name evidence="12" type="primary">nth</name>
    <name evidence="15" type="ORF">AZI87_09575</name>
</gene>
<keyword evidence="7 12" id="KW-0411">Iron-sulfur</keyword>
<name>A0A162H197_BDEBC</name>
<keyword evidence="9 12" id="KW-0234">DNA repair</keyword>
<dbReference type="FunFam" id="1.10.1670.10:FF:000001">
    <property type="entry name" value="Endonuclease III"/>
    <property type="match status" value="1"/>
</dbReference>
<dbReference type="InterPro" id="IPR005759">
    <property type="entry name" value="Nth"/>
</dbReference>
<proteinExistence type="inferred from homology"/>
<dbReference type="EC" id="4.2.99.18" evidence="12"/>
<evidence type="ECO:0000256" key="5">
    <source>
        <dbReference type="ARBA" id="ARBA00022801"/>
    </source>
</evidence>
<dbReference type="CDD" id="cd00056">
    <property type="entry name" value="ENDO3c"/>
    <property type="match status" value="1"/>
</dbReference>
<feature type="binding site" evidence="12">
    <location>
        <position position="215"/>
    </location>
    <ligand>
        <name>[4Fe-4S] cluster</name>
        <dbReference type="ChEBI" id="CHEBI:49883"/>
    </ligand>
</feature>
<evidence type="ECO:0000256" key="8">
    <source>
        <dbReference type="ARBA" id="ARBA00023125"/>
    </source>
</evidence>
<reference evidence="15 16" key="1">
    <citation type="submission" date="2016-03" db="EMBL/GenBank/DDBJ databases">
        <authorList>
            <person name="Ploux O."/>
        </authorList>
    </citation>
    <scope>NUCLEOTIDE SEQUENCE [LARGE SCALE GENOMIC DNA]</scope>
    <source>
        <strain evidence="15 16">EC13</strain>
    </source>
</reference>
<protein>
    <recommendedName>
        <fullName evidence="12">Endonuclease III</fullName>
        <ecNumber evidence="12">4.2.99.18</ecNumber>
    </recommendedName>
    <alternativeName>
        <fullName evidence="12">DNA-(apurinic or apyrimidinic site) lyase</fullName>
    </alternativeName>
</protein>
<dbReference type="InterPro" id="IPR011257">
    <property type="entry name" value="DNA_glycosylase"/>
</dbReference>
<dbReference type="GO" id="GO:0019104">
    <property type="term" value="F:DNA N-glycosylase activity"/>
    <property type="evidence" value="ECO:0007669"/>
    <property type="project" value="UniProtKB-UniRule"/>
</dbReference>
<evidence type="ECO:0000256" key="4">
    <source>
        <dbReference type="ARBA" id="ARBA00022763"/>
    </source>
</evidence>
<dbReference type="Gene3D" id="1.10.340.30">
    <property type="entry name" value="Hypothetical protein, domain 2"/>
    <property type="match status" value="1"/>
</dbReference>
<evidence type="ECO:0000256" key="2">
    <source>
        <dbReference type="ARBA" id="ARBA00022485"/>
    </source>
</evidence>
<evidence type="ECO:0000256" key="12">
    <source>
        <dbReference type="HAMAP-Rule" id="MF_00942"/>
    </source>
</evidence>
<dbReference type="GO" id="GO:0051539">
    <property type="term" value="F:4 iron, 4 sulfur cluster binding"/>
    <property type="evidence" value="ECO:0007669"/>
    <property type="project" value="UniProtKB-UniRule"/>
</dbReference>
<keyword evidence="15" id="KW-0255">Endonuclease</keyword>
<evidence type="ECO:0000256" key="9">
    <source>
        <dbReference type="ARBA" id="ARBA00023204"/>
    </source>
</evidence>
<keyword evidence="6 12" id="KW-0408">Iron</keyword>
<comment type="catalytic activity">
    <reaction evidence="12">
        <text>2'-deoxyribonucleotide-(2'-deoxyribose 5'-phosphate)-2'-deoxyribonucleotide-DNA = a 3'-end 2'-deoxyribonucleotide-(2,3-dehydro-2,3-deoxyribose 5'-phosphate)-DNA + a 5'-end 5'-phospho-2'-deoxyribonucleoside-DNA + H(+)</text>
        <dbReference type="Rhea" id="RHEA:66592"/>
        <dbReference type="Rhea" id="RHEA-COMP:13180"/>
        <dbReference type="Rhea" id="RHEA-COMP:16897"/>
        <dbReference type="Rhea" id="RHEA-COMP:17067"/>
        <dbReference type="ChEBI" id="CHEBI:15378"/>
        <dbReference type="ChEBI" id="CHEBI:136412"/>
        <dbReference type="ChEBI" id="CHEBI:157695"/>
        <dbReference type="ChEBI" id="CHEBI:167181"/>
        <dbReference type="EC" id="4.2.99.18"/>
    </reaction>
</comment>
<evidence type="ECO:0000256" key="3">
    <source>
        <dbReference type="ARBA" id="ARBA00022723"/>
    </source>
</evidence>
<dbReference type="GO" id="GO:0006285">
    <property type="term" value="P:base-excision repair, AP site formation"/>
    <property type="evidence" value="ECO:0007669"/>
    <property type="project" value="TreeGrafter"/>
</dbReference>
<dbReference type="InterPro" id="IPR003651">
    <property type="entry name" value="Endonuclease3_FeS-loop_motif"/>
</dbReference>